<protein>
    <recommendedName>
        <fullName evidence="2">Anti-sigma factor antagonist</fullName>
    </recommendedName>
</protein>
<organism evidence="4 5">
    <name type="scientific">Pilimelia columellifera subsp. columellifera</name>
    <dbReference type="NCBI Taxonomy" id="706583"/>
    <lineage>
        <taxon>Bacteria</taxon>
        <taxon>Bacillati</taxon>
        <taxon>Actinomycetota</taxon>
        <taxon>Actinomycetes</taxon>
        <taxon>Micromonosporales</taxon>
        <taxon>Micromonosporaceae</taxon>
        <taxon>Pilimelia</taxon>
    </lineage>
</organism>
<dbReference type="PANTHER" id="PTHR33495">
    <property type="entry name" value="ANTI-SIGMA FACTOR ANTAGONIST TM_1081-RELATED-RELATED"/>
    <property type="match status" value="1"/>
</dbReference>
<dbReference type="InterPro" id="IPR036513">
    <property type="entry name" value="STAS_dom_sf"/>
</dbReference>
<dbReference type="PROSITE" id="PS50801">
    <property type="entry name" value="STAS"/>
    <property type="match status" value="1"/>
</dbReference>
<dbReference type="CDD" id="cd07043">
    <property type="entry name" value="STAS_anti-anti-sigma_factors"/>
    <property type="match status" value="1"/>
</dbReference>
<evidence type="ECO:0000313" key="5">
    <source>
        <dbReference type="Proteomes" id="UP001499978"/>
    </source>
</evidence>
<evidence type="ECO:0000256" key="1">
    <source>
        <dbReference type="ARBA" id="ARBA00009013"/>
    </source>
</evidence>
<dbReference type="Pfam" id="PF01740">
    <property type="entry name" value="STAS"/>
    <property type="match status" value="1"/>
</dbReference>
<comment type="similarity">
    <text evidence="1 2">Belongs to the anti-sigma-factor antagonist family.</text>
</comment>
<dbReference type="Proteomes" id="UP001499978">
    <property type="component" value="Unassembled WGS sequence"/>
</dbReference>
<dbReference type="SUPFAM" id="SSF52091">
    <property type="entry name" value="SpoIIaa-like"/>
    <property type="match status" value="1"/>
</dbReference>
<proteinExistence type="inferred from homology"/>
<dbReference type="Gene3D" id="3.30.750.24">
    <property type="entry name" value="STAS domain"/>
    <property type="match status" value="1"/>
</dbReference>
<name>A0ABP6ACZ8_9ACTN</name>
<reference evidence="5" key="1">
    <citation type="journal article" date="2019" name="Int. J. Syst. Evol. Microbiol.">
        <title>The Global Catalogue of Microorganisms (GCM) 10K type strain sequencing project: providing services to taxonomists for standard genome sequencing and annotation.</title>
        <authorList>
            <consortium name="The Broad Institute Genomics Platform"/>
            <consortium name="The Broad Institute Genome Sequencing Center for Infectious Disease"/>
            <person name="Wu L."/>
            <person name="Ma J."/>
        </authorList>
    </citation>
    <scope>NUCLEOTIDE SEQUENCE [LARGE SCALE GENOMIC DNA]</scope>
    <source>
        <strain evidence="5">JCM 3367</strain>
    </source>
</reference>
<dbReference type="NCBIfam" id="TIGR00377">
    <property type="entry name" value="ant_ant_sig"/>
    <property type="match status" value="1"/>
</dbReference>
<evidence type="ECO:0000259" key="3">
    <source>
        <dbReference type="PROSITE" id="PS50801"/>
    </source>
</evidence>
<gene>
    <name evidence="4" type="ORF">GCM10010201_07890</name>
</gene>
<dbReference type="RefSeq" id="WP_344168347.1">
    <property type="nucleotide sequence ID" value="NZ_BAAARY010000002.1"/>
</dbReference>
<evidence type="ECO:0000313" key="4">
    <source>
        <dbReference type="EMBL" id="GAA2514285.1"/>
    </source>
</evidence>
<dbReference type="EMBL" id="BAAARY010000002">
    <property type="protein sequence ID" value="GAA2514285.1"/>
    <property type="molecule type" value="Genomic_DNA"/>
</dbReference>
<sequence>MTNLTIREDRPTEGVVEIAPVGEIDMETAPDVRDVINRVLVAERPQEIRLNMRLVSFIDSVGISVLVAGFQAAGIGGAKLKVTEPSTVVHRQLWVTGLHGLFGAPAPALA</sequence>
<dbReference type="InterPro" id="IPR003658">
    <property type="entry name" value="Anti-sigma_ant"/>
</dbReference>
<dbReference type="InterPro" id="IPR002645">
    <property type="entry name" value="STAS_dom"/>
</dbReference>
<keyword evidence="5" id="KW-1185">Reference proteome</keyword>
<feature type="domain" description="STAS" evidence="3">
    <location>
        <begin position="13"/>
        <end position="110"/>
    </location>
</feature>
<comment type="caution">
    <text evidence="4">The sequence shown here is derived from an EMBL/GenBank/DDBJ whole genome shotgun (WGS) entry which is preliminary data.</text>
</comment>
<evidence type="ECO:0000256" key="2">
    <source>
        <dbReference type="RuleBase" id="RU003749"/>
    </source>
</evidence>
<accession>A0ABP6ACZ8</accession>
<dbReference type="PANTHER" id="PTHR33495:SF2">
    <property type="entry name" value="ANTI-SIGMA FACTOR ANTAGONIST TM_1081-RELATED"/>
    <property type="match status" value="1"/>
</dbReference>